<dbReference type="GO" id="GO:0032039">
    <property type="term" value="C:integrator complex"/>
    <property type="evidence" value="ECO:0007669"/>
    <property type="project" value="InterPro"/>
</dbReference>
<dbReference type="Pfam" id="PF22927">
    <property type="entry name" value="INT1_R3"/>
    <property type="match status" value="1"/>
</dbReference>
<proteinExistence type="predicted"/>
<evidence type="ECO:0008006" key="8">
    <source>
        <dbReference type="Google" id="ProtNLM"/>
    </source>
</evidence>
<reference evidence="6" key="1">
    <citation type="submission" date="2022-11" db="UniProtKB">
        <authorList>
            <consortium name="EnsemblMetazoa"/>
        </authorList>
    </citation>
    <scope>IDENTIFICATION</scope>
</reference>
<dbReference type="Pfam" id="PF22928">
    <property type="entry name" value="INTS1_R4"/>
    <property type="match status" value="1"/>
</dbReference>
<keyword evidence="7" id="KW-1185">Reference proteome</keyword>
<dbReference type="SUPFAM" id="SSF48371">
    <property type="entry name" value="ARM repeat"/>
    <property type="match status" value="1"/>
</dbReference>
<evidence type="ECO:0000259" key="2">
    <source>
        <dbReference type="Pfam" id="PF12432"/>
    </source>
</evidence>
<evidence type="ECO:0000256" key="1">
    <source>
        <dbReference type="SAM" id="MobiDB-lite"/>
    </source>
</evidence>
<feature type="region of interest" description="Disordered" evidence="1">
    <location>
        <begin position="26"/>
        <end position="60"/>
    </location>
</feature>
<dbReference type="PANTHER" id="PTHR21224">
    <property type="entry name" value="INTEGRATOR COMPLEX SUBUNIT 1"/>
    <property type="match status" value="1"/>
</dbReference>
<dbReference type="Pfam" id="PF12432">
    <property type="entry name" value="INTS1_RP2B-bd"/>
    <property type="match status" value="1"/>
</dbReference>
<evidence type="ECO:0000259" key="5">
    <source>
        <dbReference type="Pfam" id="PF22929"/>
    </source>
</evidence>
<feature type="region of interest" description="Disordered" evidence="1">
    <location>
        <begin position="68"/>
        <end position="87"/>
    </location>
</feature>
<dbReference type="InterPro" id="IPR053965">
    <property type="entry name" value="INTS1_R4"/>
</dbReference>
<feature type="domain" description="Integrator complex subunit 1 INTS2-binding" evidence="5">
    <location>
        <begin position="947"/>
        <end position="1276"/>
    </location>
</feature>
<dbReference type="InterPro" id="IPR038902">
    <property type="entry name" value="INTS1"/>
</dbReference>
<feature type="compositionally biased region" description="Polar residues" evidence="1">
    <location>
        <begin position="257"/>
        <end position="267"/>
    </location>
</feature>
<dbReference type="OMA" id="CSEFRFY"/>
<evidence type="ECO:0000259" key="4">
    <source>
        <dbReference type="Pfam" id="PF22928"/>
    </source>
</evidence>
<protein>
    <recommendedName>
        <fullName evidence="8">Integrator complex subunit 1</fullName>
    </recommendedName>
</protein>
<feature type="region of interest" description="Disordered" evidence="1">
    <location>
        <begin position="257"/>
        <end position="292"/>
    </location>
</feature>
<dbReference type="Pfam" id="PF22929">
    <property type="entry name" value="INTS1_INTS2-bd"/>
    <property type="match status" value="1"/>
</dbReference>
<dbReference type="InterPro" id="IPR053964">
    <property type="entry name" value="INT1_R3"/>
</dbReference>
<dbReference type="GeneID" id="119722216"/>
<dbReference type="OrthoDB" id="19938at2759"/>
<feature type="compositionally biased region" description="Basic and acidic residues" evidence="1">
    <location>
        <begin position="1287"/>
        <end position="1308"/>
    </location>
</feature>
<dbReference type="GO" id="GO:0034474">
    <property type="term" value="P:U2 snRNA 3'-end processing"/>
    <property type="evidence" value="ECO:0007669"/>
    <property type="project" value="InterPro"/>
</dbReference>
<dbReference type="PANTHER" id="PTHR21224:SF1">
    <property type="entry name" value="INTEGRATOR COMPLEX SUBUNIT 1"/>
    <property type="match status" value="1"/>
</dbReference>
<evidence type="ECO:0000259" key="3">
    <source>
        <dbReference type="Pfam" id="PF22927"/>
    </source>
</evidence>
<feature type="domain" description="Integrator complex subunit 1 R3" evidence="3">
    <location>
        <begin position="1828"/>
        <end position="1986"/>
    </location>
</feature>
<feature type="compositionally biased region" description="Low complexity" evidence="1">
    <location>
        <begin position="1541"/>
        <end position="1559"/>
    </location>
</feature>
<evidence type="ECO:0000313" key="6">
    <source>
        <dbReference type="EnsemblMetazoa" id="XP_038048193.1"/>
    </source>
</evidence>
<feature type="compositionally biased region" description="Polar residues" evidence="1">
    <location>
        <begin position="276"/>
        <end position="285"/>
    </location>
</feature>
<accession>A0A913Z8S2</accession>
<feature type="domain" description="Integrator complex subunit 1 R4" evidence="4">
    <location>
        <begin position="2057"/>
        <end position="2157"/>
    </location>
</feature>
<organism evidence="6 7">
    <name type="scientific">Patiria miniata</name>
    <name type="common">Bat star</name>
    <name type="synonym">Asterina miniata</name>
    <dbReference type="NCBI Taxonomy" id="46514"/>
    <lineage>
        <taxon>Eukaryota</taxon>
        <taxon>Metazoa</taxon>
        <taxon>Echinodermata</taxon>
        <taxon>Eleutherozoa</taxon>
        <taxon>Asterozoa</taxon>
        <taxon>Asteroidea</taxon>
        <taxon>Valvatacea</taxon>
        <taxon>Valvatida</taxon>
        <taxon>Asterinidae</taxon>
        <taxon>Patiria</taxon>
    </lineage>
</organism>
<dbReference type="InterPro" id="IPR022145">
    <property type="entry name" value="INTS1_RPB2-bd"/>
</dbReference>
<dbReference type="Proteomes" id="UP000887568">
    <property type="component" value="Unplaced"/>
</dbReference>
<feature type="region of interest" description="Disordered" evidence="1">
    <location>
        <begin position="1281"/>
        <end position="1317"/>
    </location>
</feature>
<dbReference type="EnsemblMetazoa" id="XM_038192265.1">
    <property type="protein sequence ID" value="XP_038048193.1"/>
    <property type="gene ID" value="LOC119722216"/>
</dbReference>
<feature type="domain" description="Integrator complex subunit 1 RPB2-binding" evidence="2">
    <location>
        <begin position="308"/>
        <end position="462"/>
    </location>
</feature>
<dbReference type="InterPro" id="IPR016024">
    <property type="entry name" value="ARM-type_fold"/>
</dbReference>
<sequence length="2204" mass="245157">MERNKQLGKKLPGRRILPAGEIIALGAKSRPGGGQDGSELRANPEWKREAPTTSAGPPHKIAKVSGQTFTPLGRGVPESSKGGAGEHVIKPGIKTIEVPASELLDQVLDADGAEDDDRIDGLLCGALKTLKSTRAKPGSQLYLSLMYLAKIKPMLFESEDVVDYVCSLLKRDISLSFKSKGNPLVSVLACNLLMHAYLYEDNWPIAFVKVFLEDAMGERVWVDHPSCREFCSNIQTAFGTKMPPRHLMLPIDQLRHSTSTPDLQSGSPLRDDSDLSSESAANQTSEDMDLTADVQAEGVTARYSLLKDSIETYVVDFVRDQLTRRQGMDTPRNLLRVLTAACGFPEVRLLAATRLEMWLQNPKLTRPAQELLMAVCLNCDTHGQEDVEVIGHLIKIRLKTKPLINHYMLSMKELLNQHSDNLSTLLKHTIYNELSNSRNPNNMPLLATIFQHSPEASAKFLANVFQDLLMNRDDYLRAVRALFREIVKSLRYDLDFPAFCRGLMKERTDKQFIDMEAQFKDRMLLSLTDLIVLAALLSVSPAIKEAVAAYTRGDRKDMDVLRAFQNQASVMQRDAVWWLHTVAPKMFKVNQQDFNQCLQKVLFMEPSESYCSKDNWPPESDRSLLLSLLSEVPVQEDTLMRVLVMGLSRELPLTAADGLELADKLVKRAAVLYAEDFPVLKVERIQLIDAVLNLCAYHHPENIQLPQGYSPPSLAISNLYWKGWILLVVITAFNPTNIGLSAWERYPMLRCFMEMVMTNNFKYPPPTAAPDERSQEEVRTRELQVIALEKQEILEFENHLARVAITEANSLLLSQVIRMDPNGIARRPPAQVLEQLQHFNKVLNLGHMLCRSRSPDFLLDIIQRQGTSQSMPWLAELVNSAEGSLDVLPVQCLCEFLLNDNQDSDAGEESKKGDAKRKQRIDKQEQLLSRLQTLVRGPDSQASTCCEVMDYFLRRLSSQQQASRSLAAKGLMMVLSVPEDKNTMEEDMETEDPPWACPTLMASHEWLLKNMPSLPHFDPVRASATTALRQACQIETDPLALSAYVVFLSQFAPVSDLNDLAVDLAQLIVERPTIVSCILPRETYNEVADVTLAAMIKIFSRYLLKATKPNEEGYSWSDTQDQVFLYWQTGESATMHILIVHAMVILLTYGQPKVDSDFQLLLHSWFPENSTPPQAYLVDTSEDALLLPDWLKLRMIRSSVPELVIAALQDLEPAQLVLFIQSFGIPTASMSQLLAHLDAAVVQDSQAMENAVVDKAYMAQLVEVQQMRGASGGVEFHKLLTEGVEEPSDKDKDKVESKKEESVEKMDTSESAMRLPDEDHQEEWCKLLIKLFENEPSEESRQVFAIVQQEILKDIRRLRTDPLHKPSEMLTSSLLSIVKDGSLLLSQLTMRADIGSPLLSLLLTREKLQQKYGSPSTFPELVQYLCEALPTKEGTLAQTLIHCQKELSVSSVDVNVDQALKEMTGDSQGNKQESMEKVVKAFRHGQAPANDELLEQVCKQLLDSNANQMEKLLTTSLTASHGRRAPSQASQRVGMLSRLLTHQQQKHSSTSGTQTSSHPQLLASTSGLLTDWLALLDPEACQACPDLQQQAIFAPAPPGNRNSPISSGDSQKRIGSAYLLALLTHQANWGTLHRCIDRLLGPARNAYSFSATAVLDFLWACIHIPKIWQGRDTRASKRHSEEDVLCLSPDQICALADYIIQEAADSSGQYGAPPSATPNAPPIAPPSAPPIAPPSAPPDADEGLTELASNTIKARLSLLLTSFHGNKGVAEHLIRYLGDCSRETNPSSALYQQLLLELYLQVPETIQNLSFISTKLQSQDTSNIPTPVDCLTHRLLCVLADSKPGDTSKQKADDANVACRKLAAEHPVLILRQLAMVTVLLQGRTHLNFKEFRVRGHLRFFNHILGILQLLEPQLFAQPSTVLHGIMEAYFPILPHSVIAKKPLESIITKFIQLLYQYSSHNPTQAQPLLEKHSTALNNLSQVYPDIQQLKSLLASITLTSSSKDQSGLGSAPNQAEQAMDEIPGVGGREETYSPTLAAMMGADASWDTEDVKSFAERLSQEEDSEGMAEALNELEEKSSSAVGILQNFVTELSTQMTSCNKDCRQTAFVLVIRYIRHDPSVASKFLPAYMECLNSMDQEVVQTALKNLPEFTLLCQENAEVVLQKAFTVGVNSKLSTVPLIAETLKLLSMDSASTTSNTTTPS</sequence>
<evidence type="ECO:0000313" key="7">
    <source>
        <dbReference type="Proteomes" id="UP000887568"/>
    </source>
</evidence>
<feature type="region of interest" description="Disordered" evidence="1">
    <location>
        <begin position="1540"/>
        <end position="1559"/>
    </location>
</feature>
<feature type="compositionally biased region" description="Pro residues" evidence="1">
    <location>
        <begin position="1715"/>
        <end position="1737"/>
    </location>
</feature>
<dbReference type="InterPro" id="IPR053966">
    <property type="entry name" value="INTS1_INTS2-bd"/>
</dbReference>
<name>A0A913Z8S2_PATMI</name>
<dbReference type="RefSeq" id="XP_038048193.1">
    <property type="nucleotide sequence ID" value="XM_038192265.1"/>
</dbReference>
<feature type="compositionally biased region" description="Basic and acidic residues" evidence="1">
    <location>
        <begin position="38"/>
        <end position="50"/>
    </location>
</feature>
<feature type="region of interest" description="Disordered" evidence="1">
    <location>
        <begin position="1706"/>
        <end position="1743"/>
    </location>
</feature>